<evidence type="ECO:0000256" key="6">
    <source>
        <dbReference type="ARBA" id="ARBA00022679"/>
    </source>
</evidence>
<keyword evidence="6" id="KW-0808">Transferase</keyword>
<feature type="transmembrane region" description="Helical" evidence="12">
    <location>
        <begin position="169"/>
        <end position="188"/>
    </location>
</feature>
<sequence length="245" mass="27516">MGRSITFIYGVVTYVIFLVTFLYSIAFVGNLLVPKSIDSGTQGPVAVSIVINLALLSVFALQHSIMARPAFKRIWMKIIPRAAERSTYILTTCVALILIFVFWQPIPMPVWNLANTLAGSVVSLLFWVGWLIVLSSTFMIDHFDLFGLKQIYANLRTRQATRPGFIKVGLYRLVRHPIMTGFLIAFWAAPVMTIGHLLFAVVTTGYIIIAVLHLEEKDLIAEMGDDYLEYRREVPAFVPGFGRGQ</sequence>
<dbReference type="InterPro" id="IPR054700">
    <property type="entry name" value="MddA"/>
</dbReference>
<dbReference type="EMBL" id="CYSA01000003">
    <property type="protein sequence ID" value="CUH62461.1"/>
    <property type="molecule type" value="Genomic_DNA"/>
</dbReference>
<evidence type="ECO:0000256" key="10">
    <source>
        <dbReference type="ARBA" id="ARBA00023136"/>
    </source>
</evidence>
<protein>
    <recommendedName>
        <fullName evidence="4">methanethiol S-methyltransferase</fullName>
        <ecNumber evidence="4">2.1.1.334</ecNumber>
    </recommendedName>
</protein>
<feature type="transmembrane region" description="Helical" evidence="12">
    <location>
        <begin position="7"/>
        <end position="33"/>
    </location>
</feature>
<gene>
    <name evidence="14" type="ORF">TG4357_00118</name>
</gene>
<dbReference type="GO" id="GO:0032259">
    <property type="term" value="P:methylation"/>
    <property type="evidence" value="ECO:0007669"/>
    <property type="project" value="UniProtKB-KW"/>
</dbReference>
<dbReference type="EC" id="2.1.1.334" evidence="4"/>
<dbReference type="Gene3D" id="1.20.120.1630">
    <property type="match status" value="1"/>
</dbReference>
<comment type="subcellular location">
    <subcellularLocation>
        <location evidence="2">Membrane</location>
        <topology evidence="2">Multi-pass membrane protein</topology>
    </subcellularLocation>
</comment>
<dbReference type="STRING" id="53501.SAMN04488043_10318"/>
<accession>A0A0P1F3W4</accession>
<dbReference type="PANTHER" id="PTHR31040:SF1">
    <property type="entry name" value="NURIM"/>
    <property type="match status" value="1"/>
</dbReference>
<evidence type="ECO:0000256" key="11">
    <source>
        <dbReference type="ARBA" id="ARBA00048134"/>
    </source>
</evidence>
<evidence type="ECO:0000256" key="5">
    <source>
        <dbReference type="ARBA" id="ARBA00022603"/>
    </source>
</evidence>
<evidence type="ECO:0000259" key="13">
    <source>
        <dbReference type="Pfam" id="PF07298"/>
    </source>
</evidence>
<evidence type="ECO:0000256" key="7">
    <source>
        <dbReference type="ARBA" id="ARBA00022691"/>
    </source>
</evidence>
<dbReference type="OrthoDB" id="9789029at2"/>
<keyword evidence="15" id="KW-1185">Reference proteome</keyword>
<keyword evidence="7" id="KW-0949">S-adenosyl-L-methionine</keyword>
<dbReference type="PANTHER" id="PTHR31040">
    <property type="entry name" value="NURIM"/>
    <property type="match status" value="1"/>
</dbReference>
<feature type="transmembrane region" description="Helical" evidence="12">
    <location>
        <begin position="194"/>
        <end position="214"/>
    </location>
</feature>
<dbReference type="NCBIfam" id="NF045656">
    <property type="entry name" value="MeththiolMtaseMddA"/>
    <property type="match status" value="1"/>
</dbReference>
<keyword evidence="10 12" id="KW-0472">Membrane</keyword>
<dbReference type="AlphaFoldDB" id="A0A0P1F3W4"/>
<evidence type="ECO:0000313" key="15">
    <source>
        <dbReference type="Proteomes" id="UP000051587"/>
    </source>
</evidence>
<dbReference type="InterPro" id="IPR009915">
    <property type="entry name" value="NnrU_dom"/>
</dbReference>
<feature type="domain" description="NnrU" evidence="13">
    <location>
        <begin position="54"/>
        <end position="208"/>
    </location>
</feature>
<keyword evidence="8 12" id="KW-0812">Transmembrane</keyword>
<keyword evidence="5" id="KW-0489">Methyltransferase</keyword>
<dbReference type="GO" id="GO:0016020">
    <property type="term" value="C:membrane"/>
    <property type="evidence" value="ECO:0007669"/>
    <property type="project" value="UniProtKB-SubCell"/>
</dbReference>
<name>A0A0P1F3W4_THAGE</name>
<evidence type="ECO:0000256" key="8">
    <source>
        <dbReference type="ARBA" id="ARBA00022692"/>
    </source>
</evidence>
<dbReference type="InterPro" id="IPR033580">
    <property type="entry name" value="Nurim-like"/>
</dbReference>
<comment type="catalytic activity">
    <reaction evidence="11">
        <text>methanethiol + S-adenosyl-L-methionine = dimethyl sulfide + S-adenosyl-L-homocysteine + H(+)</text>
        <dbReference type="Rhea" id="RHEA:50428"/>
        <dbReference type="ChEBI" id="CHEBI:15378"/>
        <dbReference type="ChEBI" id="CHEBI:16007"/>
        <dbReference type="ChEBI" id="CHEBI:17437"/>
        <dbReference type="ChEBI" id="CHEBI:57856"/>
        <dbReference type="ChEBI" id="CHEBI:59789"/>
        <dbReference type="EC" id="2.1.1.334"/>
    </reaction>
</comment>
<keyword evidence="9 12" id="KW-1133">Transmembrane helix</keyword>
<comment type="function">
    <text evidence="1">Catalyzes the methylation of methanethiol (MeSH) to yield dimethylsulphide (DMS).</text>
</comment>
<feature type="transmembrane region" description="Helical" evidence="12">
    <location>
        <begin position="124"/>
        <end position="148"/>
    </location>
</feature>
<dbReference type="Proteomes" id="UP000051587">
    <property type="component" value="Unassembled WGS sequence"/>
</dbReference>
<evidence type="ECO:0000256" key="1">
    <source>
        <dbReference type="ARBA" id="ARBA00002096"/>
    </source>
</evidence>
<feature type="transmembrane region" description="Helical" evidence="12">
    <location>
        <begin position="86"/>
        <end position="104"/>
    </location>
</feature>
<comment type="similarity">
    <text evidence="3">Belongs to the nurim family.</text>
</comment>
<dbReference type="RefSeq" id="WP_058260932.1">
    <property type="nucleotide sequence ID" value="NZ_CP051181.1"/>
</dbReference>
<feature type="transmembrane region" description="Helical" evidence="12">
    <location>
        <begin position="45"/>
        <end position="65"/>
    </location>
</feature>
<dbReference type="GO" id="GO:0008168">
    <property type="term" value="F:methyltransferase activity"/>
    <property type="evidence" value="ECO:0007669"/>
    <property type="project" value="UniProtKB-KW"/>
</dbReference>
<reference evidence="14 15" key="1">
    <citation type="submission" date="2015-09" db="EMBL/GenBank/DDBJ databases">
        <authorList>
            <consortium name="Swine Surveillance"/>
        </authorList>
    </citation>
    <scope>NUCLEOTIDE SEQUENCE [LARGE SCALE GENOMIC DNA]</scope>
    <source>
        <strain evidence="14 15">CECT 4357</strain>
    </source>
</reference>
<evidence type="ECO:0000256" key="12">
    <source>
        <dbReference type="SAM" id="Phobius"/>
    </source>
</evidence>
<organism evidence="14 15">
    <name type="scientific">Thalassovita gelatinovora</name>
    <name type="common">Thalassobius gelatinovorus</name>
    <dbReference type="NCBI Taxonomy" id="53501"/>
    <lineage>
        <taxon>Bacteria</taxon>
        <taxon>Pseudomonadati</taxon>
        <taxon>Pseudomonadota</taxon>
        <taxon>Alphaproteobacteria</taxon>
        <taxon>Rhodobacterales</taxon>
        <taxon>Roseobacteraceae</taxon>
        <taxon>Thalassovita</taxon>
    </lineage>
</organism>
<evidence type="ECO:0000256" key="9">
    <source>
        <dbReference type="ARBA" id="ARBA00022989"/>
    </source>
</evidence>
<proteinExistence type="inferred from homology"/>
<evidence type="ECO:0000256" key="3">
    <source>
        <dbReference type="ARBA" id="ARBA00010631"/>
    </source>
</evidence>
<evidence type="ECO:0000256" key="2">
    <source>
        <dbReference type="ARBA" id="ARBA00004141"/>
    </source>
</evidence>
<evidence type="ECO:0000256" key="4">
    <source>
        <dbReference type="ARBA" id="ARBA00012149"/>
    </source>
</evidence>
<dbReference type="Pfam" id="PF07298">
    <property type="entry name" value="NnrU"/>
    <property type="match status" value="1"/>
</dbReference>
<evidence type="ECO:0000313" key="14">
    <source>
        <dbReference type="EMBL" id="CUH62461.1"/>
    </source>
</evidence>